<feature type="transmembrane region" description="Helical" evidence="1">
    <location>
        <begin position="55"/>
        <end position="77"/>
    </location>
</feature>
<name>A0A6J7CQ79_9ZZZZ</name>
<dbReference type="AlphaFoldDB" id="A0A6J7CQ79"/>
<feature type="transmembrane region" description="Helical" evidence="1">
    <location>
        <begin position="113"/>
        <end position="130"/>
    </location>
</feature>
<sequence>MTSVNRISPPPPAIFVVLAAIAAIEGLALAGYAAFDAVEAVRVGATGPADVSNGPALVGQIVILAVFGAGLVFIGLGWWRTRRWPRAPFLLAQLIALVIGVPLASAAGGVVRVVGIAMVVGALAGIVLVFSPTVTKSFTDPPVV</sequence>
<gene>
    <name evidence="2" type="ORF">UFOPK3402_00111</name>
</gene>
<accession>A0A6J7CQ79</accession>
<keyword evidence="1" id="KW-1133">Transmembrane helix</keyword>
<proteinExistence type="predicted"/>
<keyword evidence="1" id="KW-0472">Membrane</keyword>
<feature type="transmembrane region" description="Helical" evidence="1">
    <location>
        <begin position="12"/>
        <end position="35"/>
    </location>
</feature>
<feature type="transmembrane region" description="Helical" evidence="1">
    <location>
        <begin position="89"/>
        <end position="107"/>
    </location>
</feature>
<organism evidence="2">
    <name type="scientific">freshwater metagenome</name>
    <dbReference type="NCBI Taxonomy" id="449393"/>
    <lineage>
        <taxon>unclassified sequences</taxon>
        <taxon>metagenomes</taxon>
        <taxon>ecological metagenomes</taxon>
    </lineage>
</organism>
<evidence type="ECO:0000256" key="1">
    <source>
        <dbReference type="SAM" id="Phobius"/>
    </source>
</evidence>
<evidence type="ECO:0000313" key="2">
    <source>
        <dbReference type="EMBL" id="CAB4859095.1"/>
    </source>
</evidence>
<keyword evidence="1" id="KW-0812">Transmembrane</keyword>
<reference evidence="2" key="1">
    <citation type="submission" date="2020-05" db="EMBL/GenBank/DDBJ databases">
        <authorList>
            <person name="Chiriac C."/>
            <person name="Salcher M."/>
            <person name="Ghai R."/>
            <person name="Kavagutti S V."/>
        </authorList>
    </citation>
    <scope>NUCLEOTIDE SEQUENCE</scope>
</reference>
<protein>
    <submittedName>
        <fullName evidence="2">Unannotated protein</fullName>
    </submittedName>
</protein>
<dbReference type="EMBL" id="CAFBLS010000008">
    <property type="protein sequence ID" value="CAB4859095.1"/>
    <property type="molecule type" value="Genomic_DNA"/>
</dbReference>